<accession>A0A1G7YG67</accession>
<keyword evidence="2" id="KW-1185">Reference proteome</keyword>
<dbReference type="AlphaFoldDB" id="A0A1G7YG67"/>
<dbReference type="STRING" id="370764.SAMN04489810_1730"/>
<sequence>MSEMQQLRILTADSVDTLRVMAAGSQAAEVWNNDLDALVKTLDLRFIESEYEVDGNCGLQLSDGDTRQGDLDAANARLILRVLPNLTPADAVDERLWVTLALGYFRNYTRDRWPASDDALGNHVINHVFASTDRRRERDHAIARLWWSGSYVRRFADPSDLNPALQAFFSNSDLSVQVLGRPSLATVPALARALLSVLTNYLVNQETPYDRVGVRSFLEDLDYLAGRRALGTLPEAELFQIVEESFRENLNL</sequence>
<dbReference type="InterPro" id="IPR045920">
    <property type="entry name" value="DUF6339"/>
</dbReference>
<name>A0A1G7YG67_9MICO</name>
<dbReference type="EMBL" id="LT629692">
    <property type="protein sequence ID" value="SDG94890.1"/>
    <property type="molecule type" value="Genomic_DNA"/>
</dbReference>
<organism evidence="1 2">
    <name type="scientific">Microbacterium pygmaeum</name>
    <dbReference type="NCBI Taxonomy" id="370764"/>
    <lineage>
        <taxon>Bacteria</taxon>
        <taxon>Bacillati</taxon>
        <taxon>Actinomycetota</taxon>
        <taxon>Actinomycetes</taxon>
        <taxon>Micrococcales</taxon>
        <taxon>Microbacteriaceae</taxon>
        <taxon>Microbacterium</taxon>
    </lineage>
</organism>
<reference evidence="1 2" key="1">
    <citation type="submission" date="2016-10" db="EMBL/GenBank/DDBJ databases">
        <authorList>
            <person name="de Groot N.N."/>
        </authorList>
    </citation>
    <scope>NUCLEOTIDE SEQUENCE [LARGE SCALE GENOMIC DNA]</scope>
    <source>
        <strain evidence="1 2">DSM 23142</strain>
    </source>
</reference>
<proteinExistence type="predicted"/>
<dbReference type="Proteomes" id="UP000199009">
    <property type="component" value="Chromosome I"/>
</dbReference>
<dbReference type="OrthoDB" id="6198893at2"/>
<gene>
    <name evidence="1" type="ORF">SAMN04489810_1730</name>
</gene>
<evidence type="ECO:0000313" key="2">
    <source>
        <dbReference type="Proteomes" id="UP000199009"/>
    </source>
</evidence>
<evidence type="ECO:0000313" key="1">
    <source>
        <dbReference type="EMBL" id="SDG94890.1"/>
    </source>
</evidence>
<dbReference type="Pfam" id="PF19866">
    <property type="entry name" value="DUF6339"/>
    <property type="match status" value="1"/>
</dbReference>
<dbReference type="RefSeq" id="WP_157681819.1">
    <property type="nucleotide sequence ID" value="NZ_LT629692.1"/>
</dbReference>
<protein>
    <submittedName>
        <fullName evidence="1">Uncharacterized protein</fullName>
    </submittedName>
</protein>